<evidence type="ECO:0000256" key="1">
    <source>
        <dbReference type="SAM" id="MobiDB-lite"/>
    </source>
</evidence>
<feature type="region of interest" description="Disordered" evidence="1">
    <location>
        <begin position="1"/>
        <end position="107"/>
    </location>
</feature>
<organism evidence="2 3">
    <name type="scientific">Asparagus officinalis</name>
    <name type="common">Garden asparagus</name>
    <dbReference type="NCBI Taxonomy" id="4686"/>
    <lineage>
        <taxon>Eukaryota</taxon>
        <taxon>Viridiplantae</taxon>
        <taxon>Streptophyta</taxon>
        <taxon>Embryophyta</taxon>
        <taxon>Tracheophyta</taxon>
        <taxon>Spermatophyta</taxon>
        <taxon>Magnoliopsida</taxon>
        <taxon>Liliopsida</taxon>
        <taxon>Asparagales</taxon>
        <taxon>Asparagaceae</taxon>
        <taxon>Asparagoideae</taxon>
        <taxon>Asparagus</taxon>
    </lineage>
</organism>
<sequence length="163" mass="17324">MLQVAERQDQVLLNNNTRPARTKKIPEANYGKMNSGKNPKAKGMGRADPSQRGNNAPRGRGHWGRGRGCGRGYGGSSHVWYRDGGGGPGGYDTKAQKTPKNPPTIGVKILEVPSKGHNTVDRGTATTHGGGVVEAMALKRKRGRPLGSIDTRPRKKEGGCGTT</sequence>
<proteinExistence type="predicted"/>
<evidence type="ECO:0000313" key="2">
    <source>
        <dbReference type="EMBL" id="ONK69950.1"/>
    </source>
</evidence>
<reference evidence="3" key="1">
    <citation type="journal article" date="2017" name="Nat. Commun.">
        <title>The asparagus genome sheds light on the origin and evolution of a young Y chromosome.</title>
        <authorList>
            <person name="Harkess A."/>
            <person name="Zhou J."/>
            <person name="Xu C."/>
            <person name="Bowers J.E."/>
            <person name="Van der Hulst R."/>
            <person name="Ayyampalayam S."/>
            <person name="Mercati F."/>
            <person name="Riccardi P."/>
            <person name="McKain M.R."/>
            <person name="Kakrana A."/>
            <person name="Tang H."/>
            <person name="Ray J."/>
            <person name="Groenendijk J."/>
            <person name="Arikit S."/>
            <person name="Mathioni S.M."/>
            <person name="Nakano M."/>
            <person name="Shan H."/>
            <person name="Telgmann-Rauber A."/>
            <person name="Kanno A."/>
            <person name="Yue Z."/>
            <person name="Chen H."/>
            <person name="Li W."/>
            <person name="Chen Y."/>
            <person name="Xu X."/>
            <person name="Zhang Y."/>
            <person name="Luo S."/>
            <person name="Chen H."/>
            <person name="Gao J."/>
            <person name="Mao Z."/>
            <person name="Pires J.C."/>
            <person name="Luo M."/>
            <person name="Kudrna D."/>
            <person name="Wing R.A."/>
            <person name="Meyers B.C."/>
            <person name="Yi K."/>
            <person name="Kong H."/>
            <person name="Lavrijsen P."/>
            <person name="Sunseri F."/>
            <person name="Falavigna A."/>
            <person name="Ye Y."/>
            <person name="Leebens-Mack J.H."/>
            <person name="Chen G."/>
        </authorList>
    </citation>
    <scope>NUCLEOTIDE SEQUENCE [LARGE SCALE GENOMIC DNA]</scope>
    <source>
        <strain evidence="3">cv. DH0086</strain>
    </source>
</reference>
<gene>
    <name evidence="2" type="ORF">A4U43_C05F28650</name>
</gene>
<evidence type="ECO:0000313" key="3">
    <source>
        <dbReference type="Proteomes" id="UP000243459"/>
    </source>
</evidence>
<feature type="compositionally biased region" description="Gly residues" evidence="1">
    <location>
        <begin position="66"/>
        <end position="75"/>
    </location>
</feature>
<accession>A0A5P1F0J8</accession>
<dbReference type="Proteomes" id="UP000243459">
    <property type="component" value="Chromosome 5"/>
</dbReference>
<protein>
    <submittedName>
        <fullName evidence="2">Uncharacterized protein</fullName>
    </submittedName>
</protein>
<feature type="region of interest" description="Disordered" evidence="1">
    <location>
        <begin position="140"/>
        <end position="163"/>
    </location>
</feature>
<name>A0A5P1F0J8_ASPOF</name>
<keyword evidence="3" id="KW-1185">Reference proteome</keyword>
<dbReference type="EMBL" id="CM007385">
    <property type="protein sequence ID" value="ONK69950.1"/>
    <property type="molecule type" value="Genomic_DNA"/>
</dbReference>
<dbReference type="AlphaFoldDB" id="A0A5P1F0J8"/>
<dbReference type="Gramene" id="ONK69950">
    <property type="protein sequence ID" value="ONK69950"/>
    <property type="gene ID" value="A4U43_C05F28650"/>
</dbReference>